<evidence type="ECO:0000256" key="7">
    <source>
        <dbReference type="ARBA" id="ARBA00023049"/>
    </source>
</evidence>
<dbReference type="GO" id="GO:0008237">
    <property type="term" value="F:metallopeptidase activity"/>
    <property type="evidence" value="ECO:0007669"/>
    <property type="project" value="UniProtKB-KW"/>
</dbReference>
<keyword evidence="4 9" id="KW-0732">Signal</keyword>
<keyword evidence="12" id="KW-1185">Reference proteome</keyword>
<keyword evidence="3" id="KW-0479">Metal-binding</keyword>
<keyword evidence="7" id="KW-0482">Metalloprotease</keyword>
<evidence type="ECO:0000256" key="8">
    <source>
        <dbReference type="ARBA" id="ARBA00023157"/>
    </source>
</evidence>
<keyword evidence="6" id="KW-0862">Zinc</keyword>
<dbReference type="InterPro" id="IPR008754">
    <property type="entry name" value="Peptidase_M43"/>
</dbReference>
<organism evidence="11 12">
    <name type="scientific">Tilletia horrida</name>
    <dbReference type="NCBI Taxonomy" id="155126"/>
    <lineage>
        <taxon>Eukaryota</taxon>
        <taxon>Fungi</taxon>
        <taxon>Dikarya</taxon>
        <taxon>Basidiomycota</taxon>
        <taxon>Ustilaginomycotina</taxon>
        <taxon>Exobasidiomycetes</taxon>
        <taxon>Tilletiales</taxon>
        <taxon>Tilletiaceae</taxon>
        <taxon>Tilletia</taxon>
    </lineage>
</organism>
<keyword evidence="8" id="KW-1015">Disulfide bond</keyword>
<keyword evidence="2" id="KW-0645">Protease</keyword>
<dbReference type="PANTHER" id="PTHR47466">
    <property type="match status" value="1"/>
</dbReference>
<dbReference type="EMBL" id="JAPDMZ010000400">
    <property type="protein sequence ID" value="KAK0543112.1"/>
    <property type="molecule type" value="Genomic_DNA"/>
</dbReference>
<evidence type="ECO:0000256" key="6">
    <source>
        <dbReference type="ARBA" id="ARBA00022833"/>
    </source>
</evidence>
<evidence type="ECO:0000256" key="3">
    <source>
        <dbReference type="ARBA" id="ARBA00022723"/>
    </source>
</evidence>
<comment type="caution">
    <text evidence="11">The sequence shown here is derived from an EMBL/GenBank/DDBJ whole genome shotgun (WGS) entry which is preliminary data.</text>
</comment>
<dbReference type="Proteomes" id="UP001176517">
    <property type="component" value="Unassembled WGS sequence"/>
</dbReference>
<evidence type="ECO:0000256" key="4">
    <source>
        <dbReference type="ARBA" id="ARBA00022729"/>
    </source>
</evidence>
<evidence type="ECO:0000256" key="5">
    <source>
        <dbReference type="ARBA" id="ARBA00022801"/>
    </source>
</evidence>
<evidence type="ECO:0000256" key="1">
    <source>
        <dbReference type="ARBA" id="ARBA00008721"/>
    </source>
</evidence>
<keyword evidence="5" id="KW-0378">Hydrolase</keyword>
<evidence type="ECO:0000256" key="2">
    <source>
        <dbReference type="ARBA" id="ARBA00022670"/>
    </source>
</evidence>
<protein>
    <recommendedName>
        <fullName evidence="10">Peptidase M43 pregnancy-associated plasma-A domain-containing protein</fullName>
    </recommendedName>
</protein>
<dbReference type="GO" id="GO:0006508">
    <property type="term" value="P:proteolysis"/>
    <property type="evidence" value="ECO:0007669"/>
    <property type="project" value="UniProtKB-KW"/>
</dbReference>
<feature type="signal peptide" evidence="9">
    <location>
        <begin position="1"/>
        <end position="19"/>
    </location>
</feature>
<gene>
    <name evidence="11" type="ORF">OC846_006527</name>
</gene>
<name>A0AAN6GKV4_9BASI</name>
<feature type="chain" id="PRO_5042836720" description="Peptidase M43 pregnancy-associated plasma-A domain-containing protein" evidence="9">
    <location>
        <begin position="20"/>
        <end position="281"/>
    </location>
</feature>
<evidence type="ECO:0000256" key="9">
    <source>
        <dbReference type="SAM" id="SignalP"/>
    </source>
</evidence>
<sequence>MRLSHLAVALTFISGFVRADFFPDSRRCGVERVDHAAEQKTQELIRFYGPVAVTSIATKKVIPVHWHAITSSDGQGAINSTIMHQQISVLNKDYAEAGFHFKLVGSDVTVQDTWFYNLTNEESDDMRAMKSKLRRGGPRSLNLYTVQLSGGLLGFTTLPSWYSDNPINDGLVLNFKTLPGGPYGSRYSLGHTATHEVGHWMGLYHTFEGSSCDDPNGDYVSDTPPQATATRGCPTHKNTCPGRGPDSIHNFMDYSWDSCVTGFTKGQIVRMQTLMSLYRGP</sequence>
<comment type="similarity">
    <text evidence="1">Belongs to the peptidase M43B family.</text>
</comment>
<feature type="domain" description="Peptidase M43 pregnancy-associated plasma-A" evidence="10">
    <location>
        <begin position="171"/>
        <end position="274"/>
    </location>
</feature>
<dbReference type="CDD" id="cd04275">
    <property type="entry name" value="ZnMc_pappalysin_like"/>
    <property type="match status" value="1"/>
</dbReference>
<evidence type="ECO:0000313" key="11">
    <source>
        <dbReference type="EMBL" id="KAK0543112.1"/>
    </source>
</evidence>
<dbReference type="Gene3D" id="3.40.390.10">
    <property type="entry name" value="Collagenase (Catalytic Domain)"/>
    <property type="match status" value="1"/>
</dbReference>
<dbReference type="PANTHER" id="PTHR47466:SF1">
    <property type="entry name" value="METALLOPROTEASE MEP1 (AFU_ORTHOLOGUE AFUA_1G07730)-RELATED"/>
    <property type="match status" value="1"/>
</dbReference>
<accession>A0AAN6GKV4</accession>
<dbReference type="SUPFAM" id="SSF55486">
    <property type="entry name" value="Metalloproteases ('zincins'), catalytic domain"/>
    <property type="match status" value="1"/>
</dbReference>
<evidence type="ECO:0000259" key="10">
    <source>
        <dbReference type="Pfam" id="PF05572"/>
    </source>
</evidence>
<reference evidence="11" key="1">
    <citation type="journal article" date="2023" name="PhytoFront">
        <title>Draft Genome Resources of Seven Strains of Tilletia horrida, Causal Agent of Kernel Smut of Rice.</title>
        <authorList>
            <person name="Khanal S."/>
            <person name="Antony Babu S."/>
            <person name="Zhou X.G."/>
        </authorList>
    </citation>
    <scope>NUCLEOTIDE SEQUENCE</scope>
    <source>
        <strain evidence="11">TX6</strain>
    </source>
</reference>
<dbReference type="Pfam" id="PF05572">
    <property type="entry name" value="Peptidase_M43"/>
    <property type="match status" value="1"/>
</dbReference>
<dbReference type="InterPro" id="IPR024079">
    <property type="entry name" value="MetalloPept_cat_dom_sf"/>
</dbReference>
<dbReference type="AlphaFoldDB" id="A0AAN6GKV4"/>
<evidence type="ECO:0000313" key="12">
    <source>
        <dbReference type="Proteomes" id="UP001176517"/>
    </source>
</evidence>
<proteinExistence type="inferred from homology"/>
<dbReference type="GO" id="GO:0046872">
    <property type="term" value="F:metal ion binding"/>
    <property type="evidence" value="ECO:0007669"/>
    <property type="project" value="UniProtKB-KW"/>
</dbReference>